<feature type="transmembrane region" description="Helical" evidence="8">
    <location>
        <begin position="316"/>
        <end position="335"/>
    </location>
</feature>
<evidence type="ECO:0000313" key="11">
    <source>
        <dbReference type="Proteomes" id="UP000663297"/>
    </source>
</evidence>
<feature type="transmembrane region" description="Helical" evidence="8">
    <location>
        <begin position="442"/>
        <end position="461"/>
    </location>
</feature>
<feature type="transmembrane region" description="Helical" evidence="8">
    <location>
        <begin position="155"/>
        <end position="176"/>
    </location>
</feature>
<keyword evidence="3 7" id="KW-0813">Transport</keyword>
<dbReference type="SUPFAM" id="SSF103473">
    <property type="entry name" value="MFS general substrate transporter"/>
    <property type="match status" value="1"/>
</dbReference>
<feature type="domain" description="Major facilitator superfamily (MFS) profile" evidence="9">
    <location>
        <begin position="18"/>
        <end position="465"/>
    </location>
</feature>
<keyword evidence="4 8" id="KW-0812">Transmembrane</keyword>
<evidence type="ECO:0000256" key="3">
    <source>
        <dbReference type="ARBA" id="ARBA00022448"/>
    </source>
</evidence>
<evidence type="ECO:0000256" key="4">
    <source>
        <dbReference type="ARBA" id="ARBA00022692"/>
    </source>
</evidence>
<comment type="similarity">
    <text evidence="2 7">Belongs to the major facilitator superfamily. Sugar transporter (TC 2.A.1.1) family.</text>
</comment>
<evidence type="ECO:0000256" key="1">
    <source>
        <dbReference type="ARBA" id="ARBA00004141"/>
    </source>
</evidence>
<dbReference type="InterPro" id="IPR005829">
    <property type="entry name" value="Sugar_transporter_CS"/>
</dbReference>
<dbReference type="GO" id="GO:0016020">
    <property type="term" value="C:membrane"/>
    <property type="evidence" value="ECO:0007669"/>
    <property type="project" value="UniProtKB-SubCell"/>
</dbReference>
<dbReference type="Gene3D" id="1.20.1250.20">
    <property type="entry name" value="MFS general substrate transporter like domains"/>
    <property type="match status" value="1"/>
</dbReference>
<name>A0A7S8CX72_FUSCU</name>
<sequence length="540" mass="59541">MTTQRSAWGSISPLLIFSCSCLLVGDMLFGFDTGSFGGILANPGFINQFGSYHAEKDKYAFTSSDTSIISSIPFIGKFLGCLFASPAIEKFGHRIVFILLSIISFIGVILEITAADTGYGTGCFAQFLVGRIIVYISVGLVEVAVTTYQAEVVPAAFRGLVVISLQLFLAAGSLMASGLNKAYSTSTNGVGWKTVTGIQLVFPALLTGFVFFIPHSPRWLLSKDREEEAVACLQRLRSKADLDDGRCDEEIRLIKETLRDQVHKGPWLDLFHGTNLRRTFLVFAFYFFQQATGQAFSSTYQTVFYKQEGYSSYQAFTYPIVTSVLGMIAVCPAMYMVDSLGRRGTLMISYPLQALWLFLLAGLGAKLNETEAEKSTVAASFMLFSFSYNMGSASIPYLLGSEIPNSAVREKTQSLGAAWNVLWAFVTNYSIPYLIANLHFGVGWVFGGISALALIFTFVFLPETKGRALEEIDALFATAFNPFRPQNIKLSDAERRIGELEGGKDFEDSVFAHDKDGHDDKYLSTYVKPCVTLKIKKWPL</sequence>
<dbReference type="Proteomes" id="UP000663297">
    <property type="component" value="Chromosome 1"/>
</dbReference>
<keyword evidence="6 8" id="KW-0472">Membrane</keyword>
<dbReference type="GO" id="GO:0005351">
    <property type="term" value="F:carbohydrate:proton symporter activity"/>
    <property type="evidence" value="ECO:0007669"/>
    <property type="project" value="TreeGrafter"/>
</dbReference>
<feature type="transmembrane region" description="Helical" evidence="8">
    <location>
        <begin position="279"/>
        <end position="296"/>
    </location>
</feature>
<feature type="transmembrane region" description="Helical" evidence="8">
    <location>
        <begin position="12"/>
        <end position="31"/>
    </location>
</feature>
<dbReference type="Pfam" id="PF00083">
    <property type="entry name" value="Sugar_tr"/>
    <property type="match status" value="1"/>
</dbReference>
<feature type="transmembrane region" description="Helical" evidence="8">
    <location>
        <begin position="377"/>
        <end position="399"/>
    </location>
</feature>
<evidence type="ECO:0000256" key="7">
    <source>
        <dbReference type="RuleBase" id="RU003346"/>
    </source>
</evidence>
<evidence type="ECO:0000256" key="6">
    <source>
        <dbReference type="ARBA" id="ARBA00023136"/>
    </source>
</evidence>
<comment type="subcellular location">
    <subcellularLocation>
        <location evidence="1">Membrane</location>
        <topology evidence="1">Multi-pass membrane protein</topology>
    </subcellularLocation>
</comment>
<dbReference type="PROSITE" id="PS51257">
    <property type="entry name" value="PROKAR_LIPOPROTEIN"/>
    <property type="match status" value="1"/>
</dbReference>
<feature type="transmembrane region" description="Helical" evidence="8">
    <location>
        <begin position="95"/>
        <end position="115"/>
    </location>
</feature>
<accession>A0A7S8CX72</accession>
<reference evidence="10" key="1">
    <citation type="submission" date="2020-11" db="EMBL/GenBank/DDBJ databases">
        <title>The chromosome-scale genome resource for two endophytic Fusarium species: F. culmorum and F. pseudograminearum.</title>
        <authorList>
            <person name="Yuan Z."/>
        </authorList>
    </citation>
    <scope>NUCLEOTIDE SEQUENCE</scope>
    <source>
        <strain evidence="10">Class2-1B</strain>
    </source>
</reference>
<feature type="transmembrane region" description="Helical" evidence="8">
    <location>
        <begin position="127"/>
        <end position="148"/>
    </location>
</feature>
<evidence type="ECO:0000256" key="2">
    <source>
        <dbReference type="ARBA" id="ARBA00010992"/>
    </source>
</evidence>
<evidence type="ECO:0000313" key="10">
    <source>
        <dbReference type="EMBL" id="QPC57915.1"/>
    </source>
</evidence>
<dbReference type="AlphaFoldDB" id="A0A7S8CX72"/>
<evidence type="ECO:0000256" key="8">
    <source>
        <dbReference type="SAM" id="Phobius"/>
    </source>
</evidence>
<dbReference type="NCBIfam" id="TIGR00879">
    <property type="entry name" value="SP"/>
    <property type="match status" value="1"/>
</dbReference>
<gene>
    <name evidence="10" type="ORF">HYE67_000146</name>
</gene>
<keyword evidence="5 8" id="KW-1133">Transmembrane helix</keyword>
<dbReference type="PROSITE" id="PS00216">
    <property type="entry name" value="SUGAR_TRANSPORT_1"/>
    <property type="match status" value="1"/>
</dbReference>
<dbReference type="InterPro" id="IPR050360">
    <property type="entry name" value="MFS_Sugar_Transporters"/>
</dbReference>
<organism evidence="10 11">
    <name type="scientific">Fusarium culmorum</name>
    <dbReference type="NCBI Taxonomy" id="5516"/>
    <lineage>
        <taxon>Eukaryota</taxon>
        <taxon>Fungi</taxon>
        <taxon>Dikarya</taxon>
        <taxon>Ascomycota</taxon>
        <taxon>Pezizomycotina</taxon>
        <taxon>Sordariomycetes</taxon>
        <taxon>Hypocreomycetidae</taxon>
        <taxon>Hypocreales</taxon>
        <taxon>Nectriaceae</taxon>
        <taxon>Fusarium</taxon>
    </lineage>
</organism>
<dbReference type="PANTHER" id="PTHR48022">
    <property type="entry name" value="PLASTIDIC GLUCOSE TRANSPORTER 4"/>
    <property type="match status" value="1"/>
</dbReference>
<dbReference type="InterPro" id="IPR003663">
    <property type="entry name" value="Sugar/inositol_transpt"/>
</dbReference>
<dbReference type="EMBL" id="CP064747">
    <property type="protein sequence ID" value="QPC57915.1"/>
    <property type="molecule type" value="Genomic_DNA"/>
</dbReference>
<dbReference type="InterPro" id="IPR005828">
    <property type="entry name" value="MFS_sugar_transport-like"/>
</dbReference>
<feature type="transmembrane region" description="Helical" evidence="8">
    <location>
        <begin position="347"/>
        <end position="365"/>
    </location>
</feature>
<evidence type="ECO:0000259" key="9">
    <source>
        <dbReference type="PROSITE" id="PS50850"/>
    </source>
</evidence>
<dbReference type="InterPro" id="IPR020846">
    <property type="entry name" value="MFS_dom"/>
</dbReference>
<dbReference type="PROSITE" id="PS50850">
    <property type="entry name" value="MFS"/>
    <property type="match status" value="1"/>
</dbReference>
<feature type="transmembrane region" description="Helical" evidence="8">
    <location>
        <begin position="419"/>
        <end position="436"/>
    </location>
</feature>
<proteinExistence type="inferred from homology"/>
<dbReference type="InterPro" id="IPR036259">
    <property type="entry name" value="MFS_trans_sf"/>
</dbReference>
<protein>
    <recommendedName>
        <fullName evidence="9">Major facilitator superfamily (MFS) profile domain-containing protein</fullName>
    </recommendedName>
</protein>
<feature type="transmembrane region" description="Helical" evidence="8">
    <location>
        <begin position="196"/>
        <end position="213"/>
    </location>
</feature>
<evidence type="ECO:0000256" key="5">
    <source>
        <dbReference type="ARBA" id="ARBA00022989"/>
    </source>
</evidence>
<feature type="transmembrane region" description="Helical" evidence="8">
    <location>
        <begin position="68"/>
        <end position="88"/>
    </location>
</feature>
<dbReference type="PANTHER" id="PTHR48022:SF2">
    <property type="entry name" value="PLASTIDIC GLUCOSE TRANSPORTER 4"/>
    <property type="match status" value="1"/>
</dbReference>